<name>A0A1J1DX93_9FLAO</name>
<dbReference type="Pfam" id="PF02767">
    <property type="entry name" value="DNA_pol3_beta_2"/>
    <property type="match status" value="1"/>
</dbReference>
<evidence type="ECO:0000256" key="7">
    <source>
        <dbReference type="ARBA" id="ARBA00022705"/>
    </source>
</evidence>
<proteinExistence type="inferred from homology"/>
<dbReference type="Gene3D" id="3.10.150.10">
    <property type="entry name" value="DNA Polymerase III, subunit A, domain 2"/>
    <property type="match status" value="1"/>
</dbReference>
<evidence type="ECO:0000259" key="13">
    <source>
        <dbReference type="Pfam" id="PF02768"/>
    </source>
</evidence>
<dbReference type="GO" id="GO:0003887">
    <property type="term" value="F:DNA-directed DNA polymerase activity"/>
    <property type="evidence" value="ECO:0007669"/>
    <property type="project" value="UniProtKB-UniRule"/>
</dbReference>
<dbReference type="GO" id="GO:0006271">
    <property type="term" value="P:DNA strand elongation involved in DNA replication"/>
    <property type="evidence" value="ECO:0007669"/>
    <property type="project" value="TreeGrafter"/>
</dbReference>
<evidence type="ECO:0000313" key="14">
    <source>
        <dbReference type="EMBL" id="BAV94466.1"/>
    </source>
</evidence>
<dbReference type="GO" id="GO:0005737">
    <property type="term" value="C:cytoplasm"/>
    <property type="evidence" value="ECO:0007669"/>
    <property type="project" value="UniProtKB-SubCell"/>
</dbReference>
<keyword evidence="9" id="KW-0238">DNA-binding</keyword>
<evidence type="ECO:0000256" key="5">
    <source>
        <dbReference type="ARBA" id="ARBA00022679"/>
    </source>
</evidence>
<dbReference type="InterPro" id="IPR046938">
    <property type="entry name" value="DNA_clamp_sf"/>
</dbReference>
<dbReference type="Gene3D" id="3.70.10.10">
    <property type="match status" value="1"/>
</dbReference>
<reference evidence="14 15" key="1">
    <citation type="submission" date="2014-03" db="EMBL/GenBank/DDBJ databases">
        <title>complete genome sequence of Flavobacteriaceae bacterium JBKA-6.</title>
        <authorList>
            <person name="Takano T."/>
            <person name="Nakamura Y."/>
            <person name="Takuma S."/>
            <person name="Yasuike M."/>
            <person name="Matsuyama T."/>
            <person name="Sakai T."/>
            <person name="Fujiwara A."/>
            <person name="Kimoto K."/>
            <person name="Fukuda Y."/>
            <person name="Kondo H."/>
            <person name="Hirono I."/>
            <person name="Nakayasu C."/>
        </authorList>
    </citation>
    <scope>NUCLEOTIDE SEQUENCE [LARGE SCALE GENOMIC DNA]</scope>
    <source>
        <strain evidence="14 15">JBKA-6</strain>
    </source>
</reference>
<dbReference type="CDD" id="cd00140">
    <property type="entry name" value="beta_clamp"/>
    <property type="match status" value="1"/>
</dbReference>
<evidence type="ECO:0000256" key="9">
    <source>
        <dbReference type="ARBA" id="ARBA00023125"/>
    </source>
</evidence>
<evidence type="ECO:0000259" key="12">
    <source>
        <dbReference type="Pfam" id="PF02767"/>
    </source>
</evidence>
<keyword evidence="15" id="KW-1185">Reference proteome</keyword>
<dbReference type="GO" id="GO:0009360">
    <property type="term" value="C:DNA polymerase III complex"/>
    <property type="evidence" value="ECO:0007669"/>
    <property type="project" value="InterPro"/>
</dbReference>
<keyword evidence="6 10" id="KW-0548">Nucleotidyltransferase</keyword>
<protein>
    <recommendedName>
        <fullName evidence="3 10">Beta sliding clamp</fullName>
    </recommendedName>
</protein>
<evidence type="ECO:0000259" key="11">
    <source>
        <dbReference type="Pfam" id="PF00712"/>
    </source>
</evidence>
<evidence type="ECO:0000313" key="15">
    <source>
        <dbReference type="Proteomes" id="UP000243197"/>
    </source>
</evidence>
<dbReference type="PANTHER" id="PTHR30478">
    <property type="entry name" value="DNA POLYMERASE III SUBUNIT BETA"/>
    <property type="match status" value="1"/>
</dbReference>
<dbReference type="RefSeq" id="WP_096685469.1">
    <property type="nucleotide sequence ID" value="NZ_AP014564.1"/>
</dbReference>
<evidence type="ECO:0000256" key="4">
    <source>
        <dbReference type="ARBA" id="ARBA00022490"/>
    </source>
</evidence>
<feature type="domain" description="DNA polymerase III beta sliding clamp N-terminal" evidence="11">
    <location>
        <begin position="1"/>
        <end position="116"/>
    </location>
</feature>
<keyword evidence="7 10" id="KW-0235">DNA replication</keyword>
<feature type="domain" description="DNA polymerase III beta sliding clamp central" evidence="12">
    <location>
        <begin position="134"/>
        <end position="245"/>
    </location>
</feature>
<dbReference type="OrthoDB" id="8421503at2"/>
<dbReference type="PANTHER" id="PTHR30478:SF0">
    <property type="entry name" value="BETA SLIDING CLAMP"/>
    <property type="match status" value="1"/>
</dbReference>
<dbReference type="Pfam" id="PF02768">
    <property type="entry name" value="DNA_pol3_beta_3"/>
    <property type="match status" value="1"/>
</dbReference>
<dbReference type="SUPFAM" id="SSF55979">
    <property type="entry name" value="DNA clamp"/>
    <property type="match status" value="3"/>
</dbReference>
<dbReference type="KEGG" id="ise:JBKA6_0453"/>
<evidence type="ECO:0000256" key="8">
    <source>
        <dbReference type="ARBA" id="ARBA00022932"/>
    </source>
</evidence>
<dbReference type="Proteomes" id="UP000243197">
    <property type="component" value="Chromosome"/>
</dbReference>
<dbReference type="NCBIfam" id="TIGR00663">
    <property type="entry name" value="dnan"/>
    <property type="match status" value="1"/>
</dbReference>
<evidence type="ECO:0000256" key="3">
    <source>
        <dbReference type="ARBA" id="ARBA00021035"/>
    </source>
</evidence>
<gene>
    <name evidence="14" type="ORF">JBKA6_0453</name>
</gene>
<comment type="subunit">
    <text evidence="10">Forms a ring-shaped head-to-tail homodimer around DNA.</text>
</comment>
<evidence type="ECO:0000256" key="2">
    <source>
        <dbReference type="ARBA" id="ARBA00010752"/>
    </source>
</evidence>
<evidence type="ECO:0000256" key="10">
    <source>
        <dbReference type="PIRNR" id="PIRNR000804"/>
    </source>
</evidence>
<comment type="subcellular location">
    <subcellularLocation>
        <location evidence="1 10">Cytoplasm</location>
    </subcellularLocation>
</comment>
<organism evidence="14 15">
    <name type="scientific">Ichthyobacterium seriolicida</name>
    <dbReference type="NCBI Taxonomy" id="242600"/>
    <lineage>
        <taxon>Bacteria</taxon>
        <taxon>Pseudomonadati</taxon>
        <taxon>Bacteroidota</taxon>
        <taxon>Flavobacteriia</taxon>
        <taxon>Flavobacteriales</taxon>
        <taxon>Ichthyobacteriaceae</taxon>
        <taxon>Ichthyobacterium</taxon>
    </lineage>
</organism>
<dbReference type="GO" id="GO:0003677">
    <property type="term" value="F:DNA binding"/>
    <property type="evidence" value="ECO:0007669"/>
    <property type="project" value="UniProtKB-UniRule"/>
</dbReference>
<dbReference type="InterPro" id="IPR022637">
    <property type="entry name" value="DNA_polIII_beta_cen"/>
</dbReference>
<dbReference type="InterPro" id="IPR001001">
    <property type="entry name" value="DNA_polIII_beta"/>
</dbReference>
<dbReference type="EMBL" id="AP014564">
    <property type="protein sequence ID" value="BAV94466.1"/>
    <property type="molecule type" value="Genomic_DNA"/>
</dbReference>
<dbReference type="AlphaFoldDB" id="A0A1J1DX93"/>
<keyword evidence="5 10" id="KW-0808">Transferase</keyword>
<dbReference type="SMART" id="SM00480">
    <property type="entry name" value="POL3Bc"/>
    <property type="match status" value="1"/>
</dbReference>
<dbReference type="GO" id="GO:0008408">
    <property type="term" value="F:3'-5' exonuclease activity"/>
    <property type="evidence" value="ECO:0007669"/>
    <property type="project" value="InterPro"/>
</dbReference>
<keyword evidence="4 10" id="KW-0963">Cytoplasm</keyword>
<comment type="function">
    <text evidence="10">Confers DNA tethering and processivity to DNA polymerases and other proteins. Acts as a clamp, forming a ring around DNA (a reaction catalyzed by the clamp-loading complex) which diffuses in an ATP-independent manner freely and bidirectionally along dsDNA. Initially characterized for its ability to contact the catalytic subunit of DNA polymerase III (Pol III), a complex, multichain enzyme responsible for most of the replicative synthesis in bacteria; Pol III exhibits 3'-5' exonuclease proofreading activity. The beta chain is required for initiation of replication as well as for processivity of DNA replication.</text>
</comment>
<dbReference type="PIRSF" id="PIRSF000804">
    <property type="entry name" value="DNA_pol_III_b"/>
    <property type="match status" value="1"/>
</dbReference>
<sequence length="377" mass="42050">MKFTVSSAFLLKQLRILNNVVPSNNVTPILSGFLFEFNNDNTIIYASDSSTTITSVLDVVLEEKLKIVVPSKMLLDTLKSFPEQPLEFTVTKDKNTLDISSNQGVFSIGYESADGFEKPPSLENTSSLCIGGGLLSKAISKTIFATLKDNDLRHALKGVLLKSNSKGTTFYASDTFKFVKYHRSDITSQQELGFIVPKKTLNTLRNIIDINSDTEVRIEYNDINAKFCFENITITCKLIDATPPDYDNFIPVNSPNILTLDRNMFLNSISRLSLFADMSMRKIKFCISNGNLELSAEDVDFYNKGTETMACDYTGGDIKIVLGSRHLLEILNNVESENISMAMSLPYNPVLITPVEDSKDDDDTESLLMLIMPIRVD</sequence>
<evidence type="ECO:0000256" key="6">
    <source>
        <dbReference type="ARBA" id="ARBA00022695"/>
    </source>
</evidence>
<keyword evidence="8 10" id="KW-0239">DNA-directed DNA polymerase</keyword>
<accession>A0A1J1DX93</accession>
<dbReference type="InterPro" id="IPR022635">
    <property type="entry name" value="DNA_polIII_beta_C"/>
</dbReference>
<comment type="similarity">
    <text evidence="2 10">Belongs to the beta sliding clamp family.</text>
</comment>
<feature type="domain" description="DNA polymerase III beta sliding clamp C-terminal" evidence="13">
    <location>
        <begin position="249"/>
        <end position="359"/>
    </location>
</feature>
<dbReference type="Pfam" id="PF00712">
    <property type="entry name" value="DNA_pol3_beta"/>
    <property type="match status" value="1"/>
</dbReference>
<dbReference type="InterPro" id="IPR022634">
    <property type="entry name" value="DNA_polIII_beta_N"/>
</dbReference>
<evidence type="ECO:0000256" key="1">
    <source>
        <dbReference type="ARBA" id="ARBA00004496"/>
    </source>
</evidence>